<feature type="signal peptide" evidence="1">
    <location>
        <begin position="1"/>
        <end position="33"/>
    </location>
</feature>
<dbReference type="Proteomes" id="UP000659223">
    <property type="component" value="Unassembled WGS sequence"/>
</dbReference>
<evidence type="ECO:0008006" key="4">
    <source>
        <dbReference type="Google" id="ProtNLM"/>
    </source>
</evidence>
<protein>
    <recommendedName>
        <fullName evidence="4">DUF4185 domain-containing protein</fullName>
    </recommendedName>
</protein>
<evidence type="ECO:0000313" key="2">
    <source>
        <dbReference type="EMBL" id="GGY01010.1"/>
    </source>
</evidence>
<evidence type="ECO:0000256" key="1">
    <source>
        <dbReference type="SAM" id="SignalP"/>
    </source>
</evidence>
<proteinExistence type="predicted"/>
<sequence length="391" mass="42690">MRLPKAVERYAAAALLSVLSALCAFPLPGSAPAAGPPRVVEVRPARTLDAAFGTYADHGRSPRHWTGGDSTYSVPAPGGELWVFSDTFLGTVRPDGSRSPTVGEGGTTPFLHNSFVLWTAHGPRTVTGRDRTGQPAPPVTGSDRASWYWARAGIRDGHGVSVVYARYTRTGSGPLDIAWRGNVLARFRAGVYSRPASVTPLPSSARIAWGAWLESQGRYTYIYGTERTPEGRSRLRLARVTGRDLRRPWQYRTARGLWSGREADAARLSGPGGALFTSDELSVVRHGSWYALVTQRADVPFSAETQIAWSRSPGGPFTRPRTVYTAPEAGPKGTYRNPNVIAYNPHEHPELERGRGDIVVSYNVNSLAPADVIRRTGIYRPRFLRLTVSPR</sequence>
<name>A0ABQ2Z071_9ACTN</name>
<feature type="chain" id="PRO_5047321231" description="DUF4185 domain-containing protein" evidence="1">
    <location>
        <begin position="34"/>
        <end position="391"/>
    </location>
</feature>
<reference evidence="3" key="1">
    <citation type="journal article" date="2019" name="Int. J. Syst. Evol. Microbiol.">
        <title>The Global Catalogue of Microorganisms (GCM) 10K type strain sequencing project: providing services to taxonomists for standard genome sequencing and annotation.</title>
        <authorList>
            <consortium name="The Broad Institute Genomics Platform"/>
            <consortium name="The Broad Institute Genome Sequencing Center for Infectious Disease"/>
            <person name="Wu L."/>
            <person name="Ma J."/>
        </authorList>
    </citation>
    <scope>NUCLEOTIDE SEQUENCE [LARGE SCALE GENOMIC DNA]</scope>
    <source>
        <strain evidence="3">JCM 4586</strain>
    </source>
</reference>
<keyword evidence="3" id="KW-1185">Reference proteome</keyword>
<organism evidence="2 3">
    <name type="scientific">Streptomyces hiroshimensis</name>
    <dbReference type="NCBI Taxonomy" id="66424"/>
    <lineage>
        <taxon>Bacteria</taxon>
        <taxon>Bacillati</taxon>
        <taxon>Actinomycetota</taxon>
        <taxon>Actinomycetes</taxon>
        <taxon>Kitasatosporales</taxon>
        <taxon>Streptomycetaceae</taxon>
        <taxon>Streptomyces</taxon>
    </lineage>
</organism>
<accession>A0ABQ2Z071</accession>
<dbReference type="EMBL" id="BMUT01000013">
    <property type="protein sequence ID" value="GGY01010.1"/>
    <property type="molecule type" value="Genomic_DNA"/>
</dbReference>
<comment type="caution">
    <text evidence="2">The sequence shown here is derived from an EMBL/GenBank/DDBJ whole genome shotgun (WGS) entry which is preliminary data.</text>
</comment>
<evidence type="ECO:0000313" key="3">
    <source>
        <dbReference type="Proteomes" id="UP000659223"/>
    </source>
</evidence>
<keyword evidence="1" id="KW-0732">Signal</keyword>
<gene>
    <name evidence="2" type="ORF">GCM10010324_54630</name>
</gene>